<dbReference type="Proteomes" id="UP001168537">
    <property type="component" value="Unassembled WGS sequence"/>
</dbReference>
<name>A0ABT8ERZ6_9ACTN</name>
<evidence type="ECO:0000256" key="1">
    <source>
        <dbReference type="SAM" id="SignalP"/>
    </source>
</evidence>
<evidence type="ECO:0000313" key="3">
    <source>
        <dbReference type="EMBL" id="MDN4160894.1"/>
    </source>
</evidence>
<dbReference type="InterPro" id="IPR036378">
    <property type="entry name" value="FAS1_dom_sf"/>
</dbReference>
<sequence length="212" mass="21987">MKHRIATAAVAALAASTVVAGAVTPANAAPAAPAAKAGDKSLAAVLGADGTKLDKNWKDFDLTEAAVLAVLGAKPDSPVGLLTQGDQRATAFIPTDQAFRLLVKDLKGFAPKTEAKTLKQVAKLGVDTIETVLLYHVVAGKTLTSPKVLAAEGKKVQTAQGGSIKVHVIKGKVTLLDADKDDRNPRVVVLDINKGNKQVGHAIDRVLRPVDL</sequence>
<feature type="domain" description="FAS1" evidence="2">
    <location>
        <begin position="47"/>
        <end position="207"/>
    </location>
</feature>
<dbReference type="PROSITE" id="PS50213">
    <property type="entry name" value="FAS1"/>
    <property type="match status" value="1"/>
</dbReference>
<comment type="caution">
    <text evidence="3">The sequence shown here is derived from an EMBL/GenBank/DDBJ whole genome shotgun (WGS) entry which is preliminary data.</text>
</comment>
<dbReference type="Pfam" id="PF02469">
    <property type="entry name" value="Fasciclin"/>
    <property type="match status" value="1"/>
</dbReference>
<gene>
    <name evidence="3" type="ORF">QWY29_05965</name>
</gene>
<dbReference type="RefSeq" id="WP_300959781.1">
    <property type="nucleotide sequence ID" value="NZ_JAUHJR010000002.1"/>
</dbReference>
<reference evidence="3" key="1">
    <citation type="submission" date="2023-06" db="EMBL/GenBank/DDBJ databases">
        <title>Draft genome sequence of Nocardioides sp. SOB72.</title>
        <authorList>
            <person name="Zhang G."/>
        </authorList>
    </citation>
    <scope>NUCLEOTIDE SEQUENCE</scope>
    <source>
        <strain evidence="3">SOB72</strain>
    </source>
</reference>
<evidence type="ECO:0000259" key="2">
    <source>
        <dbReference type="PROSITE" id="PS50213"/>
    </source>
</evidence>
<protein>
    <submittedName>
        <fullName evidence="3">Fasciclin domain-containing protein</fullName>
    </submittedName>
</protein>
<dbReference type="Gene3D" id="2.30.180.10">
    <property type="entry name" value="FAS1 domain"/>
    <property type="match status" value="1"/>
</dbReference>
<feature type="signal peptide" evidence="1">
    <location>
        <begin position="1"/>
        <end position="28"/>
    </location>
</feature>
<dbReference type="SMART" id="SM00554">
    <property type="entry name" value="FAS1"/>
    <property type="match status" value="1"/>
</dbReference>
<proteinExistence type="predicted"/>
<dbReference type="InterPro" id="IPR000782">
    <property type="entry name" value="FAS1_domain"/>
</dbReference>
<accession>A0ABT8ERZ6</accession>
<evidence type="ECO:0000313" key="4">
    <source>
        <dbReference type="Proteomes" id="UP001168537"/>
    </source>
</evidence>
<dbReference type="SUPFAM" id="SSF82153">
    <property type="entry name" value="FAS1 domain"/>
    <property type="match status" value="1"/>
</dbReference>
<feature type="chain" id="PRO_5046665886" evidence="1">
    <location>
        <begin position="29"/>
        <end position="212"/>
    </location>
</feature>
<dbReference type="EMBL" id="JAUHJR010000002">
    <property type="protein sequence ID" value="MDN4160894.1"/>
    <property type="molecule type" value="Genomic_DNA"/>
</dbReference>
<keyword evidence="1" id="KW-0732">Signal</keyword>
<keyword evidence="4" id="KW-1185">Reference proteome</keyword>
<organism evidence="3 4">
    <name type="scientific">Nocardioides abyssi</name>
    <dbReference type="NCBI Taxonomy" id="3058370"/>
    <lineage>
        <taxon>Bacteria</taxon>
        <taxon>Bacillati</taxon>
        <taxon>Actinomycetota</taxon>
        <taxon>Actinomycetes</taxon>
        <taxon>Propionibacteriales</taxon>
        <taxon>Nocardioidaceae</taxon>
        <taxon>Nocardioides</taxon>
    </lineage>
</organism>